<dbReference type="Proteomes" id="UP001465976">
    <property type="component" value="Unassembled WGS sequence"/>
</dbReference>
<comment type="caution">
    <text evidence="2">The sequence shown here is derived from an EMBL/GenBank/DDBJ whole genome shotgun (WGS) entry which is preliminary data.</text>
</comment>
<sequence>MSSYASVVSNTNTSARSPNPSTVSSQPSPIRPVAPMTVHRLVQFDPSEPPPTEESFNPRTRPAVHPSTFLIPIADDGNRTFSKIKELLDANDNDDLVRRATKNSVLLSQLAEMVILLRNLRETQRKTLNFRLNLLTQELARTNFLDLVEEQRRKEGPSLWTSDQNLSPDHRHLDLRLAVLVTDQWDQEDLEEMEEEEERVEALRRRHPPLIPLVRPSEPSSNASDAIRGDTSPLTASDTDVSIAEEQPPDITQPDVLLDVMKELAEEALSLITQMTITTRLLKETLPENQ</sequence>
<accession>A0ABR3EVP9</accession>
<gene>
    <name evidence="2" type="ORF">V5O48_015025</name>
</gene>
<organism evidence="2 3">
    <name type="scientific">Marasmius crinis-equi</name>
    <dbReference type="NCBI Taxonomy" id="585013"/>
    <lineage>
        <taxon>Eukaryota</taxon>
        <taxon>Fungi</taxon>
        <taxon>Dikarya</taxon>
        <taxon>Basidiomycota</taxon>
        <taxon>Agaricomycotina</taxon>
        <taxon>Agaricomycetes</taxon>
        <taxon>Agaricomycetidae</taxon>
        <taxon>Agaricales</taxon>
        <taxon>Marasmiineae</taxon>
        <taxon>Marasmiaceae</taxon>
        <taxon>Marasmius</taxon>
    </lineage>
</organism>
<protein>
    <submittedName>
        <fullName evidence="2">Uncharacterized protein</fullName>
    </submittedName>
</protein>
<name>A0ABR3EVP9_9AGAR</name>
<evidence type="ECO:0000256" key="1">
    <source>
        <dbReference type="SAM" id="MobiDB-lite"/>
    </source>
</evidence>
<feature type="region of interest" description="Disordered" evidence="1">
    <location>
        <begin position="1"/>
        <end position="64"/>
    </location>
</feature>
<keyword evidence="3" id="KW-1185">Reference proteome</keyword>
<reference evidence="2 3" key="1">
    <citation type="submission" date="2024-02" db="EMBL/GenBank/DDBJ databases">
        <title>A draft genome for the cacao thread blight pathogen Marasmius crinis-equi.</title>
        <authorList>
            <person name="Cohen S.P."/>
            <person name="Baruah I.K."/>
            <person name="Amoako-Attah I."/>
            <person name="Bukari Y."/>
            <person name="Meinhardt L.W."/>
            <person name="Bailey B.A."/>
        </authorList>
    </citation>
    <scope>NUCLEOTIDE SEQUENCE [LARGE SCALE GENOMIC DNA]</scope>
    <source>
        <strain evidence="2 3">GH-76</strain>
    </source>
</reference>
<evidence type="ECO:0000313" key="3">
    <source>
        <dbReference type="Proteomes" id="UP001465976"/>
    </source>
</evidence>
<proteinExistence type="predicted"/>
<evidence type="ECO:0000313" key="2">
    <source>
        <dbReference type="EMBL" id="KAL0566970.1"/>
    </source>
</evidence>
<feature type="region of interest" description="Disordered" evidence="1">
    <location>
        <begin position="211"/>
        <end position="252"/>
    </location>
</feature>
<feature type="compositionally biased region" description="Polar residues" evidence="1">
    <location>
        <begin position="1"/>
        <end position="28"/>
    </location>
</feature>
<dbReference type="EMBL" id="JBAHYK010001717">
    <property type="protein sequence ID" value="KAL0566970.1"/>
    <property type="molecule type" value="Genomic_DNA"/>
</dbReference>